<dbReference type="RefSeq" id="WP_209660462.1">
    <property type="nucleotide sequence ID" value="NZ_JAGGLI010000011.1"/>
</dbReference>
<gene>
    <name evidence="3" type="ORF">J2Z35_001195</name>
</gene>
<dbReference type="Pfam" id="PF17482">
    <property type="entry name" value="Phage_sheath_1C"/>
    <property type="match status" value="1"/>
</dbReference>
<dbReference type="InterPro" id="IPR020287">
    <property type="entry name" value="Tail_sheath_C"/>
</dbReference>
<evidence type="ECO:0000256" key="1">
    <source>
        <dbReference type="ARBA" id="ARBA00008005"/>
    </source>
</evidence>
<evidence type="ECO:0000259" key="2">
    <source>
        <dbReference type="Pfam" id="PF17482"/>
    </source>
</evidence>
<feature type="domain" description="Tail sheath protein C-terminal" evidence="2">
    <location>
        <begin position="239"/>
        <end position="360"/>
    </location>
</feature>
<dbReference type="Proteomes" id="UP001314903">
    <property type="component" value="Unassembled WGS sequence"/>
</dbReference>
<reference evidence="3 4" key="1">
    <citation type="submission" date="2021-03" db="EMBL/GenBank/DDBJ databases">
        <title>Genomic Encyclopedia of Type Strains, Phase IV (KMG-IV): sequencing the most valuable type-strain genomes for metagenomic binning, comparative biology and taxonomic classification.</title>
        <authorList>
            <person name="Goeker M."/>
        </authorList>
    </citation>
    <scope>NUCLEOTIDE SEQUENCE [LARGE SCALE GENOMIC DNA]</scope>
    <source>
        <strain evidence="3 4">DSM 27512</strain>
    </source>
</reference>
<organism evidence="3 4">
    <name type="scientific">Acetoanaerobium pronyense</name>
    <dbReference type="NCBI Taxonomy" id="1482736"/>
    <lineage>
        <taxon>Bacteria</taxon>
        <taxon>Bacillati</taxon>
        <taxon>Bacillota</taxon>
        <taxon>Clostridia</taxon>
        <taxon>Peptostreptococcales</taxon>
        <taxon>Filifactoraceae</taxon>
        <taxon>Acetoanaerobium</taxon>
    </lineage>
</organism>
<dbReference type="Gene3D" id="3.40.50.11790">
    <property type="match status" value="1"/>
</dbReference>
<protein>
    <recommendedName>
        <fullName evidence="2">Tail sheath protein C-terminal domain-containing protein</fullName>
    </recommendedName>
</protein>
<name>A0ABS4KHZ7_9FIRM</name>
<keyword evidence="4" id="KW-1185">Reference proteome</keyword>
<accession>A0ABS4KHZ7</accession>
<comment type="caution">
    <text evidence="3">The sequence shown here is derived from an EMBL/GenBank/DDBJ whole genome shotgun (WGS) entry which is preliminary data.</text>
</comment>
<evidence type="ECO:0000313" key="4">
    <source>
        <dbReference type="Proteomes" id="UP001314903"/>
    </source>
</evidence>
<dbReference type="Gene3D" id="3.30.1370.220">
    <property type="match status" value="1"/>
</dbReference>
<sequence length="361" mass="40626">MANIGMPKIDVIFKGLAVSAIQRSAKGIVVLIVKEPTADFDFAEYKTVDQIEEDKFTAANVAYIKDVFVGNPSRVIVATQKDAELLSAVLLKVKTKFFNWIGLAEGTQQEQDDLATWIKSVNQNEKKVYKTITYNATVTDDMHIVNFANETLKPKNKDEITGEKYIARLLGLFAGLPFTQSATYYIMQDLESVTEPADLETAVNAGKLILFNDEFNYEPVVRVARAINSLITVAQPLTDDMKKITIVEAMDLMQTDISSTFKNFYIGKYKNVYDNQVLFLSAINSYFRQLALESILDQNFANLSDINVEKQRLAWLGIGKTEAETWTDLQVKINTFRSNLLLAGKVKILDAMEDLDFTINM</sequence>
<dbReference type="EMBL" id="JAGGLI010000011">
    <property type="protein sequence ID" value="MBP2027401.1"/>
    <property type="molecule type" value="Genomic_DNA"/>
</dbReference>
<evidence type="ECO:0000313" key="3">
    <source>
        <dbReference type="EMBL" id="MBP2027401.1"/>
    </source>
</evidence>
<comment type="similarity">
    <text evidence="1">Belongs to the myoviridae tail sheath protein family.</text>
</comment>
<proteinExistence type="inferred from homology"/>